<dbReference type="STRING" id="1267423.SAMN05216290_2945"/>
<evidence type="ECO:0000313" key="1">
    <source>
        <dbReference type="EMBL" id="SEW33039.1"/>
    </source>
</evidence>
<evidence type="ECO:0008006" key="3">
    <source>
        <dbReference type="Google" id="ProtNLM"/>
    </source>
</evidence>
<dbReference type="AlphaFoldDB" id="A0A1I0R0N7"/>
<keyword evidence="2" id="KW-1185">Reference proteome</keyword>
<sequence length="327" mass="37109">MNPRLIYLDLCVRDNVMRKLSVTLLLIIALMETISAQNFYSKRRDRTLMFSYGAGISTYHGDMYDILYDGLSPGPNVGLGLRKKLGSQLSMRLDLNWYQISAADSLTGASGTLGRSRGRTISTDSREIRNLSFRARNFELSAQFIFNLIPIKGSYSRRPLINPYIIAGLGISTNNPKGLDSTGSGEWVNLRELNTEVLSEPYSGVVMVVPFGFGLRLRANQFIDILVEGARRFTFSDHLDDVSSDYPSIDQVRQYHIDNGTGLEELAVRMYDRSAEAGFAPRKERNTRGNPEYNDAYYIFQLRLEMYLPDNFLGEIFSPSRKKPKFR</sequence>
<dbReference type="EMBL" id="FOIR01000002">
    <property type="protein sequence ID" value="SEW33039.1"/>
    <property type="molecule type" value="Genomic_DNA"/>
</dbReference>
<dbReference type="Proteomes" id="UP000199437">
    <property type="component" value="Unassembled WGS sequence"/>
</dbReference>
<organism evidence="1 2">
    <name type="scientific">Roseivirga pacifica</name>
    <dbReference type="NCBI Taxonomy" id="1267423"/>
    <lineage>
        <taxon>Bacteria</taxon>
        <taxon>Pseudomonadati</taxon>
        <taxon>Bacteroidota</taxon>
        <taxon>Cytophagia</taxon>
        <taxon>Cytophagales</taxon>
        <taxon>Roseivirgaceae</taxon>
        <taxon>Roseivirga</taxon>
    </lineage>
</organism>
<name>A0A1I0R0N7_9BACT</name>
<reference evidence="2" key="1">
    <citation type="submission" date="2016-10" db="EMBL/GenBank/DDBJ databases">
        <authorList>
            <person name="Varghese N."/>
            <person name="Submissions S."/>
        </authorList>
    </citation>
    <scope>NUCLEOTIDE SEQUENCE [LARGE SCALE GENOMIC DNA]</scope>
    <source>
        <strain evidence="2">CGMCC 1.12402</strain>
    </source>
</reference>
<evidence type="ECO:0000313" key="2">
    <source>
        <dbReference type="Proteomes" id="UP000199437"/>
    </source>
</evidence>
<proteinExistence type="predicted"/>
<gene>
    <name evidence="1" type="ORF">SAMN05216290_2945</name>
</gene>
<accession>A0A1I0R0N7</accession>
<protein>
    <recommendedName>
        <fullName evidence="3">Outer membrane protein beta-barrel domain-containing protein</fullName>
    </recommendedName>
</protein>